<dbReference type="PANTHER" id="PTHR18860">
    <property type="entry name" value="14-3-3 PROTEIN"/>
    <property type="match status" value="1"/>
</dbReference>
<evidence type="ECO:0000256" key="2">
    <source>
        <dbReference type="PIRSR" id="PIRSR000868-1"/>
    </source>
</evidence>
<feature type="domain" description="14-3-3" evidence="3">
    <location>
        <begin position="4"/>
        <end position="220"/>
    </location>
</feature>
<name>A0A812K2L1_SYMPI</name>
<dbReference type="Gene3D" id="1.20.190.20">
    <property type="entry name" value="14-3-3 domain"/>
    <property type="match status" value="1"/>
</dbReference>
<evidence type="ECO:0000313" key="4">
    <source>
        <dbReference type="EMBL" id="CAE7219029.1"/>
    </source>
</evidence>
<accession>A0A812K2L1</accession>
<dbReference type="InterPro" id="IPR036815">
    <property type="entry name" value="14-3-3_dom_sf"/>
</dbReference>
<dbReference type="SMART" id="SM00101">
    <property type="entry name" value="14_3_3"/>
    <property type="match status" value="1"/>
</dbReference>
<feature type="non-terminal residue" evidence="4">
    <location>
        <position position="1"/>
    </location>
</feature>
<dbReference type="EMBL" id="CAJNIZ010003135">
    <property type="protein sequence ID" value="CAE7219029.1"/>
    <property type="molecule type" value="Genomic_DNA"/>
</dbReference>
<dbReference type="CDD" id="cd08774">
    <property type="entry name" value="14-3-3"/>
    <property type="match status" value="1"/>
</dbReference>
<dbReference type="InterPro" id="IPR000308">
    <property type="entry name" value="14-3-3"/>
</dbReference>
<evidence type="ECO:0000259" key="3">
    <source>
        <dbReference type="SMART" id="SM00101"/>
    </source>
</evidence>
<dbReference type="AlphaFoldDB" id="A0A812K2L1"/>
<dbReference type="PRINTS" id="PR00305">
    <property type="entry name" value="1433ZETA"/>
</dbReference>
<reference evidence="4" key="1">
    <citation type="submission" date="2021-02" db="EMBL/GenBank/DDBJ databases">
        <authorList>
            <person name="Dougan E. K."/>
            <person name="Rhodes N."/>
            <person name="Thang M."/>
            <person name="Chan C."/>
        </authorList>
    </citation>
    <scope>NUCLEOTIDE SEQUENCE</scope>
</reference>
<organism evidence="4 5">
    <name type="scientific">Symbiodinium pilosum</name>
    <name type="common">Dinoflagellate</name>
    <dbReference type="NCBI Taxonomy" id="2952"/>
    <lineage>
        <taxon>Eukaryota</taxon>
        <taxon>Sar</taxon>
        <taxon>Alveolata</taxon>
        <taxon>Dinophyceae</taxon>
        <taxon>Suessiales</taxon>
        <taxon>Symbiodiniaceae</taxon>
        <taxon>Symbiodinium</taxon>
    </lineage>
</organism>
<dbReference type="Proteomes" id="UP000649617">
    <property type="component" value="Unassembled WGS sequence"/>
</dbReference>
<keyword evidence="5" id="KW-1185">Reference proteome</keyword>
<comment type="caution">
    <text evidence="4">The sequence shown here is derived from an EMBL/GenBank/DDBJ whole genome shotgun (WGS) entry which is preliminary data.</text>
</comment>
<dbReference type="SUPFAM" id="SSF48445">
    <property type="entry name" value="14-3-3 protein"/>
    <property type="match status" value="1"/>
</dbReference>
<protein>
    <recommendedName>
        <fullName evidence="3">14-3-3 domain-containing protein</fullName>
    </recommendedName>
</protein>
<dbReference type="PIRSF" id="PIRSF000868">
    <property type="entry name" value="14-3-3"/>
    <property type="match status" value="1"/>
</dbReference>
<sequence length="220" mass="24760">MPPREKDVYFAKLAEQAERYDEMADHMKNVGNADSELSVEERNLLSVAYKNTVGSRRAAWRIITSVMQKETTKGNTENAAYAKEYCKKVEDELQSICDTILALLDGKLIAKASSGESKVFYQKMKADYYRYIAEFRDGDAKSQAAEKARQAYQEAEDVAKKDLAVTHPIRLGLALNYSVFMYEVLGNPDDACKMARTAFEDAIAELDNVAEDSYKDSTLI</sequence>
<proteinExistence type="inferred from homology"/>
<dbReference type="Pfam" id="PF00244">
    <property type="entry name" value="14-3-3"/>
    <property type="match status" value="1"/>
</dbReference>
<feature type="site" description="Interaction with phosphoserine on interacting protein" evidence="2">
    <location>
        <position position="130"/>
    </location>
</feature>
<dbReference type="OrthoDB" id="10260625at2759"/>
<evidence type="ECO:0000313" key="5">
    <source>
        <dbReference type="Proteomes" id="UP000649617"/>
    </source>
</evidence>
<comment type="similarity">
    <text evidence="1">Belongs to the 14-3-3 family.</text>
</comment>
<dbReference type="InterPro" id="IPR023410">
    <property type="entry name" value="14-3-3_domain"/>
</dbReference>
<feature type="site" description="Interaction with phosphoserine on interacting protein" evidence="2">
    <location>
        <position position="57"/>
    </location>
</feature>
<evidence type="ECO:0000256" key="1">
    <source>
        <dbReference type="ARBA" id="ARBA00006141"/>
    </source>
</evidence>
<gene>
    <name evidence="4" type="ORF">SPIL2461_LOCUS2794</name>
</gene>